<gene>
    <name evidence="2" type="ORF">CWATWH0402_5498</name>
</gene>
<dbReference type="RefSeq" id="WP_048325414.1">
    <property type="nucleotide sequence ID" value="NZ_CAQN01000526.1"/>
</dbReference>
<evidence type="ECO:0000313" key="2">
    <source>
        <dbReference type="EMBL" id="CCQ67017.1"/>
    </source>
</evidence>
<evidence type="ECO:0000313" key="3">
    <source>
        <dbReference type="Proteomes" id="UP000018130"/>
    </source>
</evidence>
<proteinExistence type="predicted"/>
<sequence length="210" mass="23045">MTLSWTVTNEGTGDTLESRWFDRIYMSSDSVLDGSDLLLGEQNRNGVLAVGESYTATREVTLPIGVSGDFFFIVETDAGLQVFEQAFDGNNTGFDAAPTTINLTPPPDLEVEFIDAPSEATASRPFSIDYRVTNFGATPTPNSSWRDRFYLSTDEELDTATDFFLGHRNHFGALDIGQSYDATATFTLPNTFTGDFFVFMVTDSGNNVLS</sequence>
<name>T2JR25_CROWT</name>
<dbReference type="InterPro" id="IPR011635">
    <property type="entry name" value="CARDB"/>
</dbReference>
<evidence type="ECO:0000259" key="1">
    <source>
        <dbReference type="Pfam" id="PF07705"/>
    </source>
</evidence>
<comment type="caution">
    <text evidence="2">The sequence shown here is derived from an EMBL/GenBank/DDBJ whole genome shotgun (WGS) entry which is preliminary data.</text>
</comment>
<organism evidence="2 3">
    <name type="scientific">Crocosphaera watsonii WH 0402</name>
    <dbReference type="NCBI Taxonomy" id="1284629"/>
    <lineage>
        <taxon>Bacteria</taxon>
        <taxon>Bacillati</taxon>
        <taxon>Cyanobacteriota</taxon>
        <taxon>Cyanophyceae</taxon>
        <taxon>Oscillatoriophycideae</taxon>
        <taxon>Chroococcales</taxon>
        <taxon>Aphanothecaceae</taxon>
        <taxon>Crocosphaera</taxon>
    </lineage>
</organism>
<dbReference type="AlphaFoldDB" id="T2JR25"/>
<reference evidence="2 3" key="2">
    <citation type="submission" date="2013-09" db="EMBL/GenBank/DDBJ databases">
        <title>Whole genome comparison of six Crocosphaera watsonii strains with differing phenotypes.</title>
        <authorList>
            <person name="Bench S.R."/>
            <person name="Heller P."/>
            <person name="Frank I."/>
            <person name="Arciniega M."/>
            <person name="Shilova I.N."/>
            <person name="Zehr J.P."/>
        </authorList>
    </citation>
    <scope>NUCLEOTIDE SEQUENCE [LARGE SCALE GENOMIC DNA]</scope>
    <source>
        <strain evidence="2 3">WH 0402</strain>
    </source>
</reference>
<accession>T2JR25</accession>
<dbReference type="InterPro" id="IPR013783">
    <property type="entry name" value="Ig-like_fold"/>
</dbReference>
<dbReference type="Proteomes" id="UP000018130">
    <property type="component" value="Unassembled WGS sequence"/>
</dbReference>
<dbReference type="EMBL" id="CAQN01000526">
    <property type="protein sequence ID" value="CCQ67017.1"/>
    <property type="molecule type" value="Genomic_DNA"/>
</dbReference>
<dbReference type="Gene3D" id="2.60.40.10">
    <property type="entry name" value="Immunoglobulins"/>
    <property type="match status" value="2"/>
</dbReference>
<feature type="domain" description="CARDB" evidence="1">
    <location>
        <begin position="107"/>
        <end position="208"/>
    </location>
</feature>
<protein>
    <submittedName>
        <fullName evidence="2">Cell wall associated biofilm protein</fullName>
    </submittedName>
</protein>
<dbReference type="Pfam" id="PF07705">
    <property type="entry name" value="CARDB"/>
    <property type="match status" value="1"/>
</dbReference>
<reference evidence="2 3" key="1">
    <citation type="submission" date="2013-01" db="EMBL/GenBank/DDBJ databases">
        <authorList>
            <person name="Bench S."/>
        </authorList>
    </citation>
    <scope>NUCLEOTIDE SEQUENCE [LARGE SCALE GENOMIC DNA]</scope>
    <source>
        <strain evidence="2 3">WH 0402</strain>
    </source>
</reference>